<evidence type="ECO:0000313" key="2">
    <source>
        <dbReference type="EMBL" id="CAI2380576.1"/>
    </source>
</evidence>
<comment type="caution">
    <text evidence="2">The sequence shown here is derived from an EMBL/GenBank/DDBJ whole genome shotgun (WGS) entry which is preliminary data.</text>
</comment>
<feature type="chain" id="PRO_5041972585" evidence="1">
    <location>
        <begin position="16"/>
        <end position="229"/>
    </location>
</feature>
<dbReference type="AlphaFoldDB" id="A0AAD1XWF8"/>
<organism evidence="2 3">
    <name type="scientific">Euplotes crassus</name>
    <dbReference type="NCBI Taxonomy" id="5936"/>
    <lineage>
        <taxon>Eukaryota</taxon>
        <taxon>Sar</taxon>
        <taxon>Alveolata</taxon>
        <taxon>Ciliophora</taxon>
        <taxon>Intramacronucleata</taxon>
        <taxon>Spirotrichea</taxon>
        <taxon>Hypotrichia</taxon>
        <taxon>Euplotida</taxon>
        <taxon>Euplotidae</taxon>
        <taxon>Moneuplotes</taxon>
    </lineage>
</organism>
<evidence type="ECO:0000313" key="3">
    <source>
        <dbReference type="Proteomes" id="UP001295684"/>
    </source>
</evidence>
<gene>
    <name evidence="2" type="ORF">ECRASSUSDP1_LOCUS22012</name>
</gene>
<name>A0AAD1XWF8_EUPCR</name>
<feature type="signal peptide" evidence="1">
    <location>
        <begin position="1"/>
        <end position="15"/>
    </location>
</feature>
<proteinExistence type="predicted"/>
<dbReference type="Proteomes" id="UP001295684">
    <property type="component" value="Unassembled WGS sequence"/>
</dbReference>
<dbReference type="EMBL" id="CAMPGE010022536">
    <property type="protein sequence ID" value="CAI2380576.1"/>
    <property type="molecule type" value="Genomic_DNA"/>
</dbReference>
<reference evidence="2" key="1">
    <citation type="submission" date="2023-07" db="EMBL/GenBank/DDBJ databases">
        <authorList>
            <consortium name="AG Swart"/>
            <person name="Singh M."/>
            <person name="Singh A."/>
            <person name="Seah K."/>
            <person name="Emmerich C."/>
        </authorList>
    </citation>
    <scope>NUCLEOTIDE SEQUENCE</scope>
    <source>
        <strain evidence="2">DP1</strain>
    </source>
</reference>
<keyword evidence="1" id="KW-0732">Signal</keyword>
<evidence type="ECO:0000256" key="1">
    <source>
        <dbReference type="SAM" id="SignalP"/>
    </source>
</evidence>
<keyword evidence="3" id="KW-1185">Reference proteome</keyword>
<accession>A0AAD1XWF8</accession>
<protein>
    <submittedName>
        <fullName evidence="2">Uncharacterized protein</fullName>
    </submittedName>
</protein>
<sequence length="229" mass="25135">MKLLFFLTIFTLSKCSYTLANASYFALSLDLTGTSEVTNVMFTLEFPSSTYPIGNSAYITTACVRMMNDTYSTIADTNTLAGFAIQWACSSSCQTVADVYATVKYYSGYNFGFNPTTNTSSTTSLLSETRNLPYTSSSNHDLKQVYLYLTSLSSQNLTYLGLPQPQQVFHYRCYTSFNHSLSIPLDSAVADLGTTLGSEVMVEVEIRSKANVIVQLGAAVVTGVWLCLF</sequence>